<dbReference type="GO" id="GO:0016887">
    <property type="term" value="F:ATP hydrolysis activity"/>
    <property type="evidence" value="ECO:0007669"/>
    <property type="project" value="InterPro"/>
</dbReference>
<dbReference type="GO" id="GO:0005524">
    <property type="term" value="F:ATP binding"/>
    <property type="evidence" value="ECO:0007669"/>
    <property type="project" value="UniProtKB-KW"/>
</dbReference>
<dbReference type="InterPro" id="IPR051782">
    <property type="entry name" value="ABC_Transporter_VariousFunc"/>
</dbReference>
<dbReference type="PANTHER" id="PTHR42939:SF1">
    <property type="entry name" value="ABC TRANSPORTER ATP-BINDING PROTEIN ALBC-RELATED"/>
    <property type="match status" value="1"/>
</dbReference>
<dbReference type="RefSeq" id="WP_161408104.1">
    <property type="nucleotide sequence ID" value="NZ_WTUZ01000020.1"/>
</dbReference>
<dbReference type="PANTHER" id="PTHR42939">
    <property type="entry name" value="ABC TRANSPORTER ATP-BINDING PROTEIN ALBC-RELATED"/>
    <property type="match status" value="1"/>
</dbReference>
<evidence type="ECO:0000256" key="2">
    <source>
        <dbReference type="ARBA" id="ARBA00022741"/>
    </source>
</evidence>
<feature type="domain" description="ABC transporter" evidence="4">
    <location>
        <begin position="2"/>
        <end position="226"/>
    </location>
</feature>
<proteinExistence type="predicted"/>
<dbReference type="InterPro" id="IPR003593">
    <property type="entry name" value="AAA+_ATPase"/>
</dbReference>
<dbReference type="EMBL" id="WTUZ01000020">
    <property type="protein sequence ID" value="MZQ84004.1"/>
    <property type="molecule type" value="Genomic_DNA"/>
</dbReference>
<reference evidence="5 6" key="1">
    <citation type="submission" date="2019-12" db="EMBL/GenBank/DDBJ databases">
        <title>Paenibacillus sp. nov. sp. isolated from soil.</title>
        <authorList>
            <person name="Kim J."/>
            <person name="Jeong S.E."/>
            <person name="Jung H.S."/>
            <person name="Jeon C.O."/>
        </authorList>
    </citation>
    <scope>NUCLEOTIDE SEQUENCE [LARGE SCALE GENOMIC DNA]</scope>
    <source>
        <strain evidence="5 6">5J-6</strain>
    </source>
</reference>
<keyword evidence="2" id="KW-0547">Nucleotide-binding</keyword>
<evidence type="ECO:0000256" key="3">
    <source>
        <dbReference type="ARBA" id="ARBA00022840"/>
    </source>
</evidence>
<evidence type="ECO:0000313" key="6">
    <source>
        <dbReference type="Proteomes" id="UP000481087"/>
    </source>
</evidence>
<protein>
    <submittedName>
        <fullName evidence="5">ATP-binding cassette domain-containing protein</fullName>
    </submittedName>
</protein>
<gene>
    <name evidence="5" type="ORF">GQF01_17970</name>
</gene>
<organism evidence="5 6">
    <name type="scientific">Paenibacillus silvestris</name>
    <dbReference type="NCBI Taxonomy" id="2606219"/>
    <lineage>
        <taxon>Bacteria</taxon>
        <taxon>Bacillati</taxon>
        <taxon>Bacillota</taxon>
        <taxon>Bacilli</taxon>
        <taxon>Bacillales</taxon>
        <taxon>Paenibacillaceae</taxon>
        <taxon>Paenibacillus</taxon>
    </lineage>
</organism>
<evidence type="ECO:0000313" key="5">
    <source>
        <dbReference type="EMBL" id="MZQ84004.1"/>
    </source>
</evidence>
<comment type="caution">
    <text evidence="5">The sequence shown here is derived from an EMBL/GenBank/DDBJ whole genome shotgun (WGS) entry which is preliminary data.</text>
</comment>
<keyword evidence="6" id="KW-1185">Reference proteome</keyword>
<sequence>MLVIRDVNKSFNNKLILQHINLSIAPREKVAIIGRNGAGKTTLFKMITGLAKQDTGSILLDSINLYEQAIYRKNIGYVPAESFFYENLTVEENLELIAVLFGVNSVKNRIFEISQITQIDSFLDKNVADLSSGMKKKLSLTAAMIHRPKLIIMDEPFNALDVASHSLFYKILLNSESACLFTSHIPETIYALAERIYVLRDGQICPEATFKHQFTQFEQFKDWFIYQIED</sequence>
<dbReference type="PROSITE" id="PS50893">
    <property type="entry name" value="ABC_TRANSPORTER_2"/>
    <property type="match status" value="1"/>
</dbReference>
<dbReference type="CDD" id="cd03230">
    <property type="entry name" value="ABC_DR_subfamily_A"/>
    <property type="match status" value="1"/>
</dbReference>
<dbReference type="InterPro" id="IPR027417">
    <property type="entry name" value="P-loop_NTPase"/>
</dbReference>
<accession>A0A6L8V1E1</accession>
<dbReference type="SMART" id="SM00382">
    <property type="entry name" value="AAA"/>
    <property type="match status" value="1"/>
</dbReference>
<name>A0A6L8V1E1_9BACL</name>
<dbReference type="Pfam" id="PF00005">
    <property type="entry name" value="ABC_tran"/>
    <property type="match status" value="1"/>
</dbReference>
<evidence type="ECO:0000256" key="1">
    <source>
        <dbReference type="ARBA" id="ARBA00022448"/>
    </source>
</evidence>
<dbReference type="AlphaFoldDB" id="A0A6L8V1E1"/>
<evidence type="ECO:0000259" key="4">
    <source>
        <dbReference type="PROSITE" id="PS50893"/>
    </source>
</evidence>
<dbReference type="Proteomes" id="UP000481087">
    <property type="component" value="Unassembled WGS sequence"/>
</dbReference>
<keyword evidence="1" id="KW-0813">Transport</keyword>
<dbReference type="SUPFAM" id="SSF52540">
    <property type="entry name" value="P-loop containing nucleoside triphosphate hydrolases"/>
    <property type="match status" value="1"/>
</dbReference>
<keyword evidence="3 5" id="KW-0067">ATP-binding</keyword>
<dbReference type="InterPro" id="IPR003439">
    <property type="entry name" value="ABC_transporter-like_ATP-bd"/>
</dbReference>
<dbReference type="Gene3D" id="3.40.50.300">
    <property type="entry name" value="P-loop containing nucleotide triphosphate hydrolases"/>
    <property type="match status" value="1"/>
</dbReference>